<comment type="catalytic activity">
    <reaction evidence="3">
        <text>2 a mycocerosyl-[mycocerosic acid synthase] + a phthiodiolone = a dimycocerosyl phthiodiolone + 2 holo-[mycocerosic acid synthase].</text>
        <dbReference type="EC" id="2.3.1.282"/>
    </reaction>
</comment>
<evidence type="ECO:0000256" key="2">
    <source>
        <dbReference type="ARBA" id="ARBA00000625"/>
    </source>
</evidence>
<evidence type="ECO:0000256" key="8">
    <source>
        <dbReference type="ARBA" id="ARBA00023315"/>
    </source>
</evidence>
<dbReference type="HOGENOM" id="CLU_048554_0_0_7"/>
<dbReference type="Pfam" id="PF16911">
    <property type="entry name" value="PapA_C"/>
    <property type="match status" value="1"/>
</dbReference>
<evidence type="ECO:0000313" key="13">
    <source>
        <dbReference type="EMBL" id="ADO72709.1"/>
    </source>
</evidence>
<evidence type="ECO:0000256" key="4">
    <source>
        <dbReference type="ARBA" id="ARBA00006558"/>
    </source>
</evidence>
<evidence type="ECO:0000256" key="6">
    <source>
        <dbReference type="ARBA" id="ARBA00013449"/>
    </source>
</evidence>
<dbReference type="eggNOG" id="COG1020">
    <property type="taxonomic scope" value="Bacteria"/>
</dbReference>
<evidence type="ECO:0000256" key="10">
    <source>
        <dbReference type="ARBA" id="ARBA00032317"/>
    </source>
</evidence>
<dbReference type="STRING" id="378806.STAUR_4931"/>
<dbReference type="Proteomes" id="UP000001351">
    <property type="component" value="Chromosome"/>
</dbReference>
<evidence type="ECO:0000256" key="9">
    <source>
        <dbReference type="ARBA" id="ARBA00030465"/>
    </source>
</evidence>
<organism evidence="13 14">
    <name type="scientific">Stigmatella aurantiaca (strain DW4/3-1)</name>
    <dbReference type="NCBI Taxonomy" id="378806"/>
    <lineage>
        <taxon>Bacteria</taxon>
        <taxon>Pseudomonadati</taxon>
        <taxon>Myxococcota</taxon>
        <taxon>Myxococcia</taxon>
        <taxon>Myxococcales</taxon>
        <taxon>Cystobacterineae</taxon>
        <taxon>Archangiaceae</taxon>
        <taxon>Stigmatella</taxon>
    </lineage>
</organism>
<dbReference type="EMBL" id="CP002271">
    <property type="protein sequence ID" value="ADO72709.1"/>
    <property type="molecule type" value="Genomic_DNA"/>
</dbReference>
<dbReference type="AlphaFoldDB" id="E3FFF2"/>
<dbReference type="OrthoDB" id="5487913at2"/>
<dbReference type="PANTHER" id="PTHR28037:SF1">
    <property type="entry name" value="ALCOHOL O-ACETYLTRANSFERASE 1-RELATED"/>
    <property type="match status" value="1"/>
</dbReference>
<evidence type="ECO:0000256" key="5">
    <source>
        <dbReference type="ARBA" id="ARBA00012866"/>
    </source>
</evidence>
<reference evidence="13 14" key="1">
    <citation type="journal article" date="2011" name="Mol. Biol. Evol.">
        <title>Comparative genomic analysis of fruiting body formation in Myxococcales.</title>
        <authorList>
            <person name="Huntley S."/>
            <person name="Hamann N."/>
            <person name="Wegener-Feldbrugge S."/>
            <person name="Treuner-Lange A."/>
            <person name="Kube M."/>
            <person name="Reinhardt R."/>
            <person name="Klages S."/>
            <person name="Muller R."/>
            <person name="Ronning C.M."/>
            <person name="Nierman W.C."/>
            <person name="Sogaard-Andersen L."/>
        </authorList>
    </citation>
    <scope>NUCLEOTIDE SEQUENCE [LARGE SCALE GENOMIC DNA]</scope>
    <source>
        <strain evidence="13 14">DW4/3-1</strain>
    </source>
</reference>
<protein>
    <recommendedName>
        <fullName evidence="6">Phthiocerol/phthiodiolone dimycocerosyl transferase</fullName>
        <ecNumber evidence="5">2.3.1.282</ecNumber>
    </recommendedName>
    <alternativeName>
        <fullName evidence="11">Acyltransferase PapA5</fullName>
    </alternativeName>
    <alternativeName>
        <fullName evidence="9">Phthiocerol/phthiodiolone O-acyltransferase</fullName>
    </alternativeName>
    <alternativeName>
        <fullName evidence="10">Polyketide synthase-associated protein A5</fullName>
    </alternativeName>
</protein>
<dbReference type="EC" id="2.3.1.282" evidence="5"/>
<evidence type="ECO:0000313" key="14">
    <source>
        <dbReference type="Proteomes" id="UP000001351"/>
    </source>
</evidence>
<evidence type="ECO:0000256" key="11">
    <source>
        <dbReference type="ARBA" id="ARBA00033407"/>
    </source>
</evidence>
<comment type="catalytic activity">
    <reaction evidence="2">
        <text>2 a mycocerosyl-[mycocerosic acid synthase] + a phenolphthiocerol = a dimycocerosyl phenolphthiocerol + 2 holo-[mycocerosic acid synthase].</text>
        <dbReference type="EC" id="2.3.1.282"/>
    </reaction>
</comment>
<evidence type="ECO:0000256" key="1">
    <source>
        <dbReference type="ARBA" id="ARBA00000026"/>
    </source>
</evidence>
<keyword evidence="14" id="KW-1185">Reference proteome</keyword>
<evidence type="ECO:0000259" key="12">
    <source>
        <dbReference type="Pfam" id="PF16911"/>
    </source>
</evidence>
<dbReference type="InterPro" id="IPR023213">
    <property type="entry name" value="CAT-like_dom_sf"/>
</dbReference>
<evidence type="ECO:0000256" key="3">
    <source>
        <dbReference type="ARBA" id="ARBA00001907"/>
    </source>
</evidence>
<gene>
    <name evidence="13" type="ordered locus">STAUR_4931</name>
</gene>
<dbReference type="GO" id="GO:0016746">
    <property type="term" value="F:acyltransferase activity"/>
    <property type="evidence" value="ECO:0007669"/>
    <property type="project" value="UniProtKB-KW"/>
</dbReference>
<keyword evidence="8" id="KW-0012">Acyltransferase</keyword>
<dbReference type="KEGG" id="sur:STAUR_4931"/>
<dbReference type="PANTHER" id="PTHR28037">
    <property type="entry name" value="ALCOHOL O-ACETYLTRANSFERASE 1-RELATED"/>
    <property type="match status" value="1"/>
</dbReference>
<dbReference type="InterPro" id="IPR052058">
    <property type="entry name" value="Alcohol_O-acetyltransferase"/>
</dbReference>
<proteinExistence type="inferred from homology"/>
<accession>E3FFF2</accession>
<name>E3FFF2_STIAD</name>
<feature type="domain" description="Phthiocerol/phthiodiolone dimycocerosyl transferase C-terminal" evidence="12">
    <location>
        <begin position="228"/>
        <end position="288"/>
    </location>
</feature>
<dbReference type="InterPro" id="IPR031641">
    <property type="entry name" value="PapA_C"/>
</dbReference>
<sequence length="445" mass="48839">MANVRVNSAKPRGMERVLGPTEQVFYKVRQLRPFNVVITARVSGQVTETRVREALPVVRHRHPLLQANILAESPPRFSRSTVPEMPLEVVPREHADSWLEQVNKQINLPFDATQGPLARFVLVQGENHSELICGYDHLIGDALSGCFALRDLLRAMAPSGGRPPELPARPAYEALIGPPLPGTHVLNKVVSRTSSTLLRVSPALNRLSARLSASSTPPPPADKVRSGFVYRRLVPEQTERLLALCREQGSSLHGLLGAALTLARAETLSSDKASVITLTSALDARERFEVGEDFGLFTTGKTHLLRIRKQEEVWGLSRKLRAPLVAARKSATHLKLFRSAIEMSSRTVDLAAQPWMQRATQLGLDSMLGLTNLGRLNLDARYGDLGLEGINFSGSVASHFDIVLAAATFAQRMDISFLYNPPLMAPELAERIASRTCEVLAEAAR</sequence>
<dbReference type="Gene3D" id="3.30.559.30">
    <property type="entry name" value="Nonribosomal peptide synthetase, condensation domain"/>
    <property type="match status" value="1"/>
</dbReference>
<comment type="catalytic activity">
    <reaction evidence="1">
        <text>2 a mycocerosyl-[mycocerosic acid synthase] + a phthiocerol = a dimycocerosyl phthiocerol + 2 holo-[mycocerosic acid synthase].</text>
        <dbReference type="EC" id="2.3.1.282"/>
    </reaction>
</comment>
<keyword evidence="7" id="KW-0808">Transferase</keyword>
<dbReference type="SUPFAM" id="SSF52777">
    <property type="entry name" value="CoA-dependent acyltransferases"/>
    <property type="match status" value="2"/>
</dbReference>
<dbReference type="Gene3D" id="3.30.559.10">
    <property type="entry name" value="Chloramphenicol acetyltransferase-like domain"/>
    <property type="match status" value="1"/>
</dbReference>
<comment type="similarity">
    <text evidence="4">Belongs to the acyltransferase PapA5 family.</text>
</comment>
<evidence type="ECO:0000256" key="7">
    <source>
        <dbReference type="ARBA" id="ARBA00022679"/>
    </source>
</evidence>